<keyword evidence="3" id="KW-1185">Reference proteome</keyword>
<dbReference type="Gene3D" id="1.20.1280.50">
    <property type="match status" value="1"/>
</dbReference>
<dbReference type="AlphaFoldDB" id="A0AAW0DHT8"/>
<organism evidence="2 3">
    <name type="scientific">Paramarasmius palmivorus</name>
    <dbReference type="NCBI Taxonomy" id="297713"/>
    <lineage>
        <taxon>Eukaryota</taxon>
        <taxon>Fungi</taxon>
        <taxon>Dikarya</taxon>
        <taxon>Basidiomycota</taxon>
        <taxon>Agaricomycotina</taxon>
        <taxon>Agaricomycetes</taxon>
        <taxon>Agaricomycetidae</taxon>
        <taxon>Agaricales</taxon>
        <taxon>Marasmiineae</taxon>
        <taxon>Marasmiaceae</taxon>
        <taxon>Paramarasmius</taxon>
    </lineage>
</organism>
<dbReference type="EMBL" id="JAYKXP010000013">
    <property type="protein sequence ID" value="KAK7051255.1"/>
    <property type="molecule type" value="Genomic_DNA"/>
</dbReference>
<sequence length="544" mass="61122">MIPINRLPNELLSAIFMYQTGPFSPVLNLRVDGSTQIGWIALTHVCRHWRNVALDTPGLWTSPDFSHPALGLEMLKRSKEAPLTINYLPFLTQKGWPVVIQALTHISHIANLKLFEKPAFLSVAIAILTQPAPELRKLHFASPSLPTEDGTSGIIFLPRAFLANHAPRLTHLEFDNCHIPWDSTLFWNISSLTCLAIRLGGEALYIRPTHRELLDILTKMPCLTKLELEGAAVPSRQSEQPHAMIPVNIPNLRVLCFGGSTIPDCLALLERTAVPDTAIVEFQWCKFEASSRSEMVEELRQFAPALKKILDGSGAEKYSITSLELGIDGMELGDLVLKSWTTCAIPPSLDCCVAGSCVRDPNPYRLRVEVRWKSETSFTFDDVVQAILPSLALDELQELGVQHDSETFLAPTLSKFFGFLPNLTDLSVWGDVLYDFVPLLRQHSTNTVVEISSTGFQTSSALAFPVLEKLTLKYIDFRFDQGLLDSFLDAYRYRKEHHLAIDAIEVYNCRLSDKQSSLLDREFDGEDYVRHKDELCDLSEDEEE</sequence>
<dbReference type="Gene3D" id="3.80.10.10">
    <property type="entry name" value="Ribonuclease Inhibitor"/>
    <property type="match status" value="1"/>
</dbReference>
<reference evidence="2 3" key="1">
    <citation type="submission" date="2024-01" db="EMBL/GenBank/DDBJ databases">
        <title>A draft genome for a cacao thread blight-causing isolate of Paramarasmius palmivorus.</title>
        <authorList>
            <person name="Baruah I.K."/>
            <person name="Bukari Y."/>
            <person name="Amoako-Attah I."/>
            <person name="Meinhardt L.W."/>
            <person name="Bailey B.A."/>
            <person name="Cohen S.P."/>
        </authorList>
    </citation>
    <scope>NUCLEOTIDE SEQUENCE [LARGE SCALE GENOMIC DNA]</scope>
    <source>
        <strain evidence="2 3">GH-12</strain>
    </source>
</reference>
<evidence type="ECO:0000259" key="1">
    <source>
        <dbReference type="Pfam" id="PF12937"/>
    </source>
</evidence>
<name>A0AAW0DHT8_9AGAR</name>
<dbReference type="Pfam" id="PF12937">
    <property type="entry name" value="F-box-like"/>
    <property type="match status" value="1"/>
</dbReference>
<accession>A0AAW0DHT8</accession>
<dbReference type="SUPFAM" id="SSF52047">
    <property type="entry name" value="RNI-like"/>
    <property type="match status" value="1"/>
</dbReference>
<comment type="caution">
    <text evidence="2">The sequence shown here is derived from an EMBL/GenBank/DDBJ whole genome shotgun (WGS) entry which is preliminary data.</text>
</comment>
<dbReference type="InterPro" id="IPR001810">
    <property type="entry name" value="F-box_dom"/>
</dbReference>
<dbReference type="Proteomes" id="UP001383192">
    <property type="component" value="Unassembled WGS sequence"/>
</dbReference>
<protein>
    <recommendedName>
        <fullName evidence="1">F-box domain-containing protein</fullName>
    </recommendedName>
</protein>
<evidence type="ECO:0000313" key="2">
    <source>
        <dbReference type="EMBL" id="KAK7051255.1"/>
    </source>
</evidence>
<gene>
    <name evidence="2" type="ORF">VNI00_004755</name>
</gene>
<feature type="domain" description="F-box" evidence="1">
    <location>
        <begin position="4"/>
        <end position="65"/>
    </location>
</feature>
<evidence type="ECO:0000313" key="3">
    <source>
        <dbReference type="Proteomes" id="UP001383192"/>
    </source>
</evidence>
<proteinExistence type="predicted"/>
<dbReference type="InterPro" id="IPR032675">
    <property type="entry name" value="LRR_dom_sf"/>
</dbReference>